<dbReference type="HOGENOM" id="CLU_547570_0_0_1"/>
<evidence type="ECO:0000313" key="3">
    <source>
        <dbReference type="Proteomes" id="UP000054321"/>
    </source>
</evidence>
<dbReference type="OrthoDB" id="10071171at2759"/>
<name>A0A0C3HAU6_OIDMZ</name>
<gene>
    <name evidence="2" type="ORF">OIDMADRAFT_51187</name>
</gene>
<dbReference type="InParanoid" id="A0A0C3HAU6"/>
<reference evidence="2 3" key="1">
    <citation type="submission" date="2014-04" db="EMBL/GenBank/DDBJ databases">
        <authorList>
            <consortium name="DOE Joint Genome Institute"/>
            <person name="Kuo A."/>
            <person name="Martino E."/>
            <person name="Perotto S."/>
            <person name="Kohler A."/>
            <person name="Nagy L.G."/>
            <person name="Floudas D."/>
            <person name="Copeland A."/>
            <person name="Barry K.W."/>
            <person name="Cichocki N."/>
            <person name="Veneault-Fourrey C."/>
            <person name="LaButti K."/>
            <person name="Lindquist E.A."/>
            <person name="Lipzen A."/>
            <person name="Lundell T."/>
            <person name="Morin E."/>
            <person name="Murat C."/>
            <person name="Sun H."/>
            <person name="Tunlid A."/>
            <person name="Henrissat B."/>
            <person name="Grigoriev I.V."/>
            <person name="Hibbett D.S."/>
            <person name="Martin F."/>
            <person name="Nordberg H.P."/>
            <person name="Cantor M.N."/>
            <person name="Hua S.X."/>
        </authorList>
    </citation>
    <scope>NUCLEOTIDE SEQUENCE [LARGE SCALE GENOMIC DNA]</scope>
    <source>
        <strain evidence="2 3">Zn</strain>
    </source>
</reference>
<keyword evidence="3" id="KW-1185">Reference proteome</keyword>
<evidence type="ECO:0000313" key="2">
    <source>
        <dbReference type="EMBL" id="KIN05376.1"/>
    </source>
</evidence>
<reference evidence="3" key="2">
    <citation type="submission" date="2015-01" db="EMBL/GenBank/DDBJ databases">
        <title>Evolutionary Origins and Diversification of the Mycorrhizal Mutualists.</title>
        <authorList>
            <consortium name="DOE Joint Genome Institute"/>
            <consortium name="Mycorrhizal Genomics Consortium"/>
            <person name="Kohler A."/>
            <person name="Kuo A."/>
            <person name="Nagy L.G."/>
            <person name="Floudas D."/>
            <person name="Copeland A."/>
            <person name="Barry K.W."/>
            <person name="Cichocki N."/>
            <person name="Veneault-Fourrey C."/>
            <person name="LaButti K."/>
            <person name="Lindquist E.A."/>
            <person name="Lipzen A."/>
            <person name="Lundell T."/>
            <person name="Morin E."/>
            <person name="Murat C."/>
            <person name="Riley R."/>
            <person name="Ohm R."/>
            <person name="Sun H."/>
            <person name="Tunlid A."/>
            <person name="Henrissat B."/>
            <person name="Grigoriev I.V."/>
            <person name="Hibbett D.S."/>
            <person name="Martin F."/>
        </authorList>
    </citation>
    <scope>NUCLEOTIDE SEQUENCE [LARGE SCALE GENOMIC DNA]</scope>
    <source>
        <strain evidence="3">Zn</strain>
    </source>
</reference>
<organism evidence="2 3">
    <name type="scientific">Oidiodendron maius (strain Zn)</name>
    <dbReference type="NCBI Taxonomy" id="913774"/>
    <lineage>
        <taxon>Eukaryota</taxon>
        <taxon>Fungi</taxon>
        <taxon>Dikarya</taxon>
        <taxon>Ascomycota</taxon>
        <taxon>Pezizomycotina</taxon>
        <taxon>Leotiomycetes</taxon>
        <taxon>Leotiomycetes incertae sedis</taxon>
        <taxon>Myxotrichaceae</taxon>
        <taxon>Oidiodendron</taxon>
    </lineage>
</organism>
<accession>A0A0C3HAU6</accession>
<dbReference type="EMBL" id="KN832872">
    <property type="protein sequence ID" value="KIN05376.1"/>
    <property type="molecule type" value="Genomic_DNA"/>
</dbReference>
<protein>
    <submittedName>
        <fullName evidence="2">Uncharacterized protein</fullName>
    </submittedName>
</protein>
<feature type="region of interest" description="Disordered" evidence="1">
    <location>
        <begin position="174"/>
        <end position="193"/>
    </location>
</feature>
<evidence type="ECO:0000256" key="1">
    <source>
        <dbReference type="SAM" id="MobiDB-lite"/>
    </source>
</evidence>
<sequence>MSRRDLNRPDPRCLLRRRRSSLPINPLSFQPPRPIHHGLGGPRLYPSLRCPIGLPEHVWDPVFETRRPFDIASENTPYIEILDRWDGLEDAIQEFVRGRDDMSERFETMVRDFKAFCAGASIEGLETGRDYASTSMALLDDKCIKDGKISSRPYLGLLTPRDLYRELRKKRFNSASSVPGQCPETKPDREPHSELLPDAERRLLFISDPDRWSILTLILTASSNQATAVCELIDCYISSKTSIGVTIPSNGFITFRLAFSLEYFVLRTSSSFLDSRKFKGKPLRHSQSLSFLAGQSIPLQTSNQHQSDHLYQGQISCMIFGIDKHRWIAYLLADTYVESGEQSSAEYLNDDYLEGGLRRDPLTDGICDAEKPILDPRVYFLKVLEIQSTKVSQEWVNLVNSLQQTIDEYYSWNSFYSGERAFFDNVGARGNFSVLTINKNFMKLRELLEGPLQGLKELCDQGCKEEVSPKLLLSSKTIIVSSTVPLNTTDASDSSSFK</sequence>
<proteinExistence type="predicted"/>
<dbReference type="AlphaFoldDB" id="A0A0C3HAU6"/>
<dbReference type="Proteomes" id="UP000054321">
    <property type="component" value="Unassembled WGS sequence"/>
</dbReference>